<dbReference type="EMBL" id="KN832879">
    <property type="protein sequence ID" value="KIM99133.1"/>
    <property type="molecule type" value="Genomic_DNA"/>
</dbReference>
<sequence>MTKSNRLYPAKVIQDHYNEVLEGTDIEGASITTRDDQNNEPSDSQQQPAIDKAPVTTTSAHSLASSDYQYDQNIGHQRNNCRYVRLNDSAMDLKQTSSISSTLGPAPSYSEAEHGSGICPPLQRWELESFREQPWHGIAREVIIHALPRDCIFSHQGMMGADVSHLSNSDCERDTKNVHIAGTSDKKPSGKS</sequence>
<dbReference type="HOGENOM" id="CLU_1415574_0_0_1"/>
<gene>
    <name evidence="2" type="ORF">OIDMADRAFT_56300</name>
</gene>
<dbReference type="AlphaFoldDB" id="A0A0C3CJN9"/>
<evidence type="ECO:0000313" key="3">
    <source>
        <dbReference type="Proteomes" id="UP000054321"/>
    </source>
</evidence>
<keyword evidence="3" id="KW-1185">Reference proteome</keyword>
<reference evidence="3" key="2">
    <citation type="submission" date="2015-01" db="EMBL/GenBank/DDBJ databases">
        <title>Evolutionary Origins and Diversification of the Mycorrhizal Mutualists.</title>
        <authorList>
            <consortium name="DOE Joint Genome Institute"/>
            <consortium name="Mycorrhizal Genomics Consortium"/>
            <person name="Kohler A."/>
            <person name="Kuo A."/>
            <person name="Nagy L.G."/>
            <person name="Floudas D."/>
            <person name="Copeland A."/>
            <person name="Barry K.W."/>
            <person name="Cichocki N."/>
            <person name="Veneault-Fourrey C."/>
            <person name="LaButti K."/>
            <person name="Lindquist E.A."/>
            <person name="Lipzen A."/>
            <person name="Lundell T."/>
            <person name="Morin E."/>
            <person name="Murat C."/>
            <person name="Riley R."/>
            <person name="Ohm R."/>
            <person name="Sun H."/>
            <person name="Tunlid A."/>
            <person name="Henrissat B."/>
            <person name="Grigoriev I.V."/>
            <person name="Hibbett D.S."/>
            <person name="Martin F."/>
        </authorList>
    </citation>
    <scope>NUCLEOTIDE SEQUENCE [LARGE SCALE GENOMIC DNA]</scope>
    <source>
        <strain evidence="3">Zn</strain>
    </source>
</reference>
<evidence type="ECO:0000256" key="1">
    <source>
        <dbReference type="SAM" id="MobiDB-lite"/>
    </source>
</evidence>
<protein>
    <submittedName>
        <fullName evidence="2">Uncharacterized protein</fullName>
    </submittedName>
</protein>
<name>A0A0C3CJN9_OIDMZ</name>
<feature type="region of interest" description="Disordered" evidence="1">
    <location>
        <begin position="97"/>
        <end position="116"/>
    </location>
</feature>
<feature type="compositionally biased region" description="Polar residues" evidence="1">
    <location>
        <begin position="39"/>
        <end position="48"/>
    </location>
</feature>
<accession>A0A0C3CJN9</accession>
<proteinExistence type="predicted"/>
<reference evidence="2 3" key="1">
    <citation type="submission" date="2014-04" db="EMBL/GenBank/DDBJ databases">
        <authorList>
            <consortium name="DOE Joint Genome Institute"/>
            <person name="Kuo A."/>
            <person name="Martino E."/>
            <person name="Perotto S."/>
            <person name="Kohler A."/>
            <person name="Nagy L.G."/>
            <person name="Floudas D."/>
            <person name="Copeland A."/>
            <person name="Barry K.W."/>
            <person name="Cichocki N."/>
            <person name="Veneault-Fourrey C."/>
            <person name="LaButti K."/>
            <person name="Lindquist E.A."/>
            <person name="Lipzen A."/>
            <person name="Lundell T."/>
            <person name="Morin E."/>
            <person name="Murat C."/>
            <person name="Sun H."/>
            <person name="Tunlid A."/>
            <person name="Henrissat B."/>
            <person name="Grigoriev I.V."/>
            <person name="Hibbett D.S."/>
            <person name="Martin F."/>
            <person name="Nordberg H.P."/>
            <person name="Cantor M.N."/>
            <person name="Hua S.X."/>
        </authorList>
    </citation>
    <scope>NUCLEOTIDE SEQUENCE [LARGE SCALE GENOMIC DNA]</scope>
    <source>
        <strain evidence="2 3">Zn</strain>
    </source>
</reference>
<feature type="region of interest" description="Disordered" evidence="1">
    <location>
        <begin position="22"/>
        <end position="56"/>
    </location>
</feature>
<dbReference type="OrthoDB" id="10611049at2759"/>
<organism evidence="2 3">
    <name type="scientific">Oidiodendron maius (strain Zn)</name>
    <dbReference type="NCBI Taxonomy" id="913774"/>
    <lineage>
        <taxon>Eukaryota</taxon>
        <taxon>Fungi</taxon>
        <taxon>Dikarya</taxon>
        <taxon>Ascomycota</taxon>
        <taxon>Pezizomycotina</taxon>
        <taxon>Leotiomycetes</taxon>
        <taxon>Leotiomycetes incertae sedis</taxon>
        <taxon>Myxotrichaceae</taxon>
        <taxon>Oidiodendron</taxon>
    </lineage>
</organism>
<dbReference type="InParanoid" id="A0A0C3CJN9"/>
<dbReference type="Proteomes" id="UP000054321">
    <property type="component" value="Unassembled WGS sequence"/>
</dbReference>
<evidence type="ECO:0000313" key="2">
    <source>
        <dbReference type="EMBL" id="KIM99133.1"/>
    </source>
</evidence>